<organism evidence="1 2">
    <name type="scientific">Gossypium arboreum</name>
    <name type="common">Tree cotton</name>
    <name type="synonym">Gossypium nanking</name>
    <dbReference type="NCBI Taxonomy" id="29729"/>
    <lineage>
        <taxon>Eukaryota</taxon>
        <taxon>Viridiplantae</taxon>
        <taxon>Streptophyta</taxon>
        <taxon>Embryophyta</taxon>
        <taxon>Tracheophyta</taxon>
        <taxon>Spermatophyta</taxon>
        <taxon>Magnoliopsida</taxon>
        <taxon>eudicotyledons</taxon>
        <taxon>Gunneridae</taxon>
        <taxon>Pentapetalae</taxon>
        <taxon>rosids</taxon>
        <taxon>malvids</taxon>
        <taxon>Malvales</taxon>
        <taxon>Malvaceae</taxon>
        <taxon>Malvoideae</taxon>
        <taxon>Gossypium</taxon>
    </lineage>
</organism>
<protein>
    <submittedName>
        <fullName evidence="1">Uncharacterized protein</fullName>
    </submittedName>
</protein>
<dbReference type="AlphaFoldDB" id="A0A0B0PNP9"/>
<evidence type="ECO:0000313" key="2">
    <source>
        <dbReference type="Proteomes" id="UP000032142"/>
    </source>
</evidence>
<evidence type="ECO:0000313" key="1">
    <source>
        <dbReference type="EMBL" id="KHG26482.1"/>
    </source>
</evidence>
<gene>
    <name evidence="1" type="ORF">F383_33839</name>
</gene>
<dbReference type="EMBL" id="KN436868">
    <property type="protein sequence ID" value="KHG26482.1"/>
    <property type="molecule type" value="Genomic_DNA"/>
</dbReference>
<sequence length="70" mass="8113">MVIHTAEVIHLMHQLLAPYLIEFKVLLTSQCTSHAYIVRHLLKIYVCHTMNVTSELIHKQIQDLFCLGLV</sequence>
<dbReference type="Proteomes" id="UP000032142">
    <property type="component" value="Unassembled WGS sequence"/>
</dbReference>
<proteinExistence type="predicted"/>
<reference evidence="2" key="1">
    <citation type="submission" date="2014-09" db="EMBL/GenBank/DDBJ databases">
        <authorList>
            <person name="Mudge J."/>
            <person name="Ramaraj T."/>
            <person name="Lindquist I.E."/>
            <person name="Bharti A.K."/>
            <person name="Sundararajan A."/>
            <person name="Cameron C.T."/>
            <person name="Woodward J.E."/>
            <person name="May G.D."/>
            <person name="Brubaker C."/>
            <person name="Broadhvest J."/>
            <person name="Wilkins T.A."/>
        </authorList>
    </citation>
    <scope>NUCLEOTIDE SEQUENCE</scope>
    <source>
        <strain evidence="2">cv. AKA8401</strain>
    </source>
</reference>
<name>A0A0B0PNP9_GOSAR</name>
<keyword evidence="2" id="KW-1185">Reference proteome</keyword>
<accession>A0A0B0PNP9</accession>